<dbReference type="SUPFAM" id="SSF52540">
    <property type="entry name" value="P-loop containing nucleoside triphosphate hydrolases"/>
    <property type="match status" value="1"/>
</dbReference>
<dbReference type="GO" id="GO:0005524">
    <property type="term" value="F:ATP binding"/>
    <property type="evidence" value="ECO:0007669"/>
    <property type="project" value="UniProtKB-KW"/>
</dbReference>
<dbReference type="PANTHER" id="PTHR33463">
    <property type="entry name" value="NB-ARC DOMAIN-CONTAINING PROTEIN-RELATED"/>
    <property type="match status" value="1"/>
</dbReference>
<evidence type="ECO:0000256" key="2">
    <source>
        <dbReference type="ARBA" id="ARBA00022821"/>
    </source>
</evidence>
<evidence type="ECO:0000313" key="6">
    <source>
        <dbReference type="Proteomes" id="UP000288805"/>
    </source>
</evidence>
<keyword evidence="2" id="KW-0611">Plant defense</keyword>
<evidence type="ECO:0000259" key="4">
    <source>
        <dbReference type="Pfam" id="PF00931"/>
    </source>
</evidence>
<dbReference type="EMBL" id="QGNW01001152">
    <property type="protein sequence ID" value="RVW53233.1"/>
    <property type="molecule type" value="Genomic_DNA"/>
</dbReference>
<accession>A0A438EZV9</accession>
<dbReference type="AlphaFoldDB" id="A0A438EZV9"/>
<dbReference type="GO" id="GO:0006952">
    <property type="term" value="P:defense response"/>
    <property type="evidence" value="ECO:0007669"/>
    <property type="project" value="UniProtKB-KW"/>
</dbReference>
<comment type="caution">
    <text evidence="5">The sequence shown here is derived from an EMBL/GenBank/DDBJ whole genome shotgun (WGS) entry which is preliminary data.</text>
</comment>
<reference evidence="5 6" key="1">
    <citation type="journal article" date="2018" name="PLoS Genet.">
        <title>Population sequencing reveals clonal diversity and ancestral inbreeding in the grapevine cultivar Chardonnay.</title>
        <authorList>
            <person name="Roach M.J."/>
            <person name="Johnson D.L."/>
            <person name="Bohlmann J."/>
            <person name="van Vuuren H.J."/>
            <person name="Jones S.J."/>
            <person name="Pretorius I.S."/>
            <person name="Schmidt S.A."/>
            <person name="Borneman A.R."/>
        </authorList>
    </citation>
    <scope>NUCLEOTIDE SEQUENCE [LARGE SCALE GENOMIC DNA]</scope>
    <source>
        <strain evidence="6">cv. Chardonnay</strain>
        <tissue evidence="5">Leaf</tissue>
    </source>
</reference>
<organism evidence="5 6">
    <name type="scientific">Vitis vinifera</name>
    <name type="common">Grape</name>
    <dbReference type="NCBI Taxonomy" id="29760"/>
    <lineage>
        <taxon>Eukaryota</taxon>
        <taxon>Viridiplantae</taxon>
        <taxon>Streptophyta</taxon>
        <taxon>Embryophyta</taxon>
        <taxon>Tracheophyta</taxon>
        <taxon>Spermatophyta</taxon>
        <taxon>Magnoliopsida</taxon>
        <taxon>eudicotyledons</taxon>
        <taxon>Gunneridae</taxon>
        <taxon>Pentapetalae</taxon>
        <taxon>rosids</taxon>
        <taxon>Vitales</taxon>
        <taxon>Vitaceae</taxon>
        <taxon>Viteae</taxon>
        <taxon>Vitis</taxon>
    </lineage>
</organism>
<dbReference type="Pfam" id="PF00931">
    <property type="entry name" value="NB-ARC"/>
    <property type="match status" value="1"/>
</dbReference>
<dbReference type="Gene3D" id="3.40.50.300">
    <property type="entry name" value="P-loop containing nucleotide triphosphate hydrolases"/>
    <property type="match status" value="1"/>
</dbReference>
<dbReference type="Gene3D" id="1.10.8.430">
    <property type="entry name" value="Helical domain of apoptotic protease-activating factors"/>
    <property type="match status" value="1"/>
</dbReference>
<dbReference type="InterPro" id="IPR027417">
    <property type="entry name" value="P-loop_NTPase"/>
</dbReference>
<evidence type="ECO:0000313" key="5">
    <source>
        <dbReference type="EMBL" id="RVW53233.1"/>
    </source>
</evidence>
<dbReference type="Proteomes" id="UP000288805">
    <property type="component" value="Unassembled WGS sequence"/>
</dbReference>
<dbReference type="InterPro" id="IPR042197">
    <property type="entry name" value="Apaf_helical"/>
</dbReference>
<dbReference type="PRINTS" id="PR00364">
    <property type="entry name" value="DISEASERSIST"/>
</dbReference>
<dbReference type="GO" id="GO:0043531">
    <property type="term" value="F:ADP binding"/>
    <property type="evidence" value="ECO:0007669"/>
    <property type="project" value="InterPro"/>
</dbReference>
<sequence>MADIVISIAAKIAEYLVDPIERRLSYLFSHRGHIHRLQKEVVELMHLRDDVRIAVEEAIRRGDEIRPIVQHWLTLADEITMKAQDLMIDENKSCFNGWCPNLKSRYRLSKKAQKMSYVIAKIQFDGHLFDSISYPAPPILKNFEPLESRASTLEKIMDALRDDEMKMIGVWGMGGVGKTTLVKQVVEQARQAMLFTTQVYINVSWTRDSERIQQGIAKIQQQIADMLRLKLLGKDESTRALQLKQRMNKERVLIILDDLWKVVDLERVGIRSEDGQKECKIILASRDRRLLCQDMGAQKYFPVKHLPPEEAWSLFKKIAGDSVESFELRPIAIEVVEECDGLPVAIVTIAKALKGESVAIWENALEELRRSSPTNIRGMGEKVYSSLTLSYDHLEGEEVKLLFLLCGMRGYGDISMDDLSKYVMGSDLFEHISSLDKLMKLVKILNDSSLLLDVEDGQSDESSSSFSEYDQNKFVRMHRVVCAVARAIASKDPHWFALKEALQSGDGQRRRSSENALVSC</sequence>
<evidence type="ECO:0000256" key="3">
    <source>
        <dbReference type="ARBA" id="ARBA00022840"/>
    </source>
</evidence>
<protein>
    <submittedName>
        <fullName evidence="5">Disease resistance protein</fullName>
    </submittedName>
</protein>
<feature type="domain" description="NB-ARC" evidence="4">
    <location>
        <begin position="151"/>
        <end position="321"/>
    </location>
</feature>
<dbReference type="InterPro" id="IPR002182">
    <property type="entry name" value="NB-ARC"/>
</dbReference>
<evidence type="ECO:0000256" key="1">
    <source>
        <dbReference type="ARBA" id="ARBA00022741"/>
    </source>
</evidence>
<dbReference type="InterPro" id="IPR050905">
    <property type="entry name" value="Plant_NBS-LRR"/>
</dbReference>
<gene>
    <name evidence="5" type="primary">VvCHDh000054_25</name>
    <name evidence="5" type="ORF">CK203_091618</name>
</gene>
<dbReference type="PANTHER" id="PTHR33463:SF198">
    <property type="entry name" value="RPP4C3"/>
    <property type="match status" value="1"/>
</dbReference>
<keyword evidence="1" id="KW-0547">Nucleotide-binding</keyword>
<proteinExistence type="predicted"/>
<keyword evidence="3" id="KW-0067">ATP-binding</keyword>
<name>A0A438EZV9_VITVI</name>